<dbReference type="Gene3D" id="3.10.100.10">
    <property type="entry name" value="Mannose-Binding Protein A, subunit A"/>
    <property type="match status" value="1"/>
</dbReference>
<dbReference type="PANTHER" id="PTHR22803">
    <property type="entry name" value="MANNOSE, PHOSPHOLIPASE, LECTIN RECEPTOR RELATED"/>
    <property type="match status" value="1"/>
</dbReference>
<evidence type="ECO:0000313" key="4">
    <source>
        <dbReference type="Proteomes" id="UP000277928"/>
    </source>
</evidence>
<proteinExistence type="predicted"/>
<gene>
    <name evidence="3" type="ORF">NLS_LOCUS2876</name>
</gene>
<feature type="domain" description="C-type lectin" evidence="2">
    <location>
        <begin position="400"/>
        <end position="505"/>
    </location>
</feature>
<dbReference type="PROSITE" id="PS50041">
    <property type="entry name" value="C_TYPE_LECTIN_2"/>
    <property type="match status" value="1"/>
</dbReference>
<dbReference type="Proteomes" id="UP000277928">
    <property type="component" value="Unassembled WGS sequence"/>
</dbReference>
<dbReference type="InterPro" id="IPR050111">
    <property type="entry name" value="C-type_lectin/snaclec_domain"/>
</dbReference>
<name>A0A3P6SH90_LITSI</name>
<dbReference type="InterPro" id="IPR016186">
    <property type="entry name" value="C-type_lectin-like/link_sf"/>
</dbReference>
<evidence type="ECO:0000313" key="3">
    <source>
        <dbReference type="EMBL" id="VDK75362.1"/>
    </source>
</evidence>
<dbReference type="Pfam" id="PF00059">
    <property type="entry name" value="Lectin_C"/>
    <property type="match status" value="1"/>
</dbReference>
<dbReference type="InterPro" id="IPR001304">
    <property type="entry name" value="C-type_lectin-like"/>
</dbReference>
<feature type="region of interest" description="Disordered" evidence="1">
    <location>
        <begin position="192"/>
        <end position="217"/>
    </location>
</feature>
<dbReference type="CDD" id="cd00037">
    <property type="entry name" value="CLECT"/>
    <property type="match status" value="1"/>
</dbReference>
<dbReference type="EMBL" id="UYRX01000142">
    <property type="protein sequence ID" value="VDK75362.1"/>
    <property type="molecule type" value="Genomic_DNA"/>
</dbReference>
<keyword evidence="4" id="KW-1185">Reference proteome</keyword>
<evidence type="ECO:0000256" key="1">
    <source>
        <dbReference type="SAM" id="MobiDB-lite"/>
    </source>
</evidence>
<evidence type="ECO:0000259" key="2">
    <source>
        <dbReference type="PROSITE" id="PS50041"/>
    </source>
</evidence>
<accession>A0A3P6SH90</accession>
<dbReference type="OrthoDB" id="5870918at2759"/>
<dbReference type="AlphaFoldDB" id="A0A3P6SH90"/>
<dbReference type="SUPFAM" id="SSF56436">
    <property type="entry name" value="C-type lectin-like"/>
    <property type="match status" value="1"/>
</dbReference>
<protein>
    <recommendedName>
        <fullName evidence="2">C-type lectin domain-containing protein</fullName>
    </recommendedName>
</protein>
<sequence length="524" mass="58655">MVNDIFKEHGCLWLPLSPIHSFKYLYNGLGAFGFGILSVKSEMEKFLLCIIFVIGADGKSCSRQTDCNIDQICDERKCIPDLEPVLALRGKGRQSPCILPKCCKEHLDFNFDEFFQVYENMLRNAFMNIQDCNTDYHCKSWQTCWSGICVQNFKSATINGDGQRAAELPSRGELVKSSADDEIAMDTTTFQAQRMTKSKAPSTVPSSTPHPWDTFDEPYEAELSDSRTVSETAELDAADGTTVEKLDVTASKDETEAHAVTEETDEGKLPALSEATTLPTTTDSLVPGWNSLISETNYWASRVCLNDSQCGAEQLCAVDGYCVLDPSFPKFGPRCDTDANCEKLGVCRDGRCHLSYPYKKCKVNRHCSIDEICVMAGYCVPDPHSKQFGIEPCSSSWWQFRQKCYLPVHGRFTYVEGSDFCAKLNANLVTIRDSQQGNYITYIYNAGGNGTYWIGLLKDMNRTFRWQSGEPVIYTNWDVGEPEPRIGCVMVGTTKSDGKWLVTNCAELKHPDQGFVCEKDVYNS</sequence>
<dbReference type="InterPro" id="IPR016187">
    <property type="entry name" value="CTDL_fold"/>
</dbReference>
<dbReference type="STRING" id="42156.A0A3P6SH90"/>
<dbReference type="SMART" id="SM00034">
    <property type="entry name" value="CLECT"/>
    <property type="match status" value="1"/>
</dbReference>
<organism evidence="3 4">
    <name type="scientific">Litomosoides sigmodontis</name>
    <name type="common">Filarial nematode worm</name>
    <dbReference type="NCBI Taxonomy" id="42156"/>
    <lineage>
        <taxon>Eukaryota</taxon>
        <taxon>Metazoa</taxon>
        <taxon>Ecdysozoa</taxon>
        <taxon>Nematoda</taxon>
        <taxon>Chromadorea</taxon>
        <taxon>Rhabditida</taxon>
        <taxon>Spirurina</taxon>
        <taxon>Spiruromorpha</taxon>
        <taxon>Filarioidea</taxon>
        <taxon>Onchocercidae</taxon>
        <taxon>Litomosoides</taxon>
    </lineage>
</organism>
<feature type="compositionally biased region" description="Polar residues" evidence="1">
    <location>
        <begin position="192"/>
        <end position="209"/>
    </location>
</feature>
<reference evidence="3 4" key="1">
    <citation type="submission" date="2018-08" db="EMBL/GenBank/DDBJ databases">
        <authorList>
            <person name="Laetsch R D."/>
            <person name="Stevens L."/>
            <person name="Kumar S."/>
            <person name="Blaxter L. M."/>
        </authorList>
    </citation>
    <scope>NUCLEOTIDE SEQUENCE [LARGE SCALE GENOMIC DNA]</scope>
</reference>